<dbReference type="EMBL" id="JAUIQD010000006">
    <property type="protein sequence ID" value="KAK3346540.1"/>
    <property type="molecule type" value="Genomic_DNA"/>
</dbReference>
<keyword evidence="3" id="KW-1185">Reference proteome</keyword>
<reference evidence="2" key="2">
    <citation type="submission" date="2023-06" db="EMBL/GenBank/DDBJ databases">
        <authorList>
            <consortium name="Lawrence Berkeley National Laboratory"/>
            <person name="Haridas S."/>
            <person name="Hensen N."/>
            <person name="Bonometti L."/>
            <person name="Westerberg I."/>
            <person name="Brannstrom I.O."/>
            <person name="Guillou S."/>
            <person name="Cros-Aarteil S."/>
            <person name="Calhoun S."/>
            <person name="Kuo A."/>
            <person name="Mondo S."/>
            <person name="Pangilinan J."/>
            <person name="Riley R."/>
            <person name="Labutti K."/>
            <person name="Andreopoulos B."/>
            <person name="Lipzen A."/>
            <person name="Chen C."/>
            <person name="Yanf M."/>
            <person name="Daum C."/>
            <person name="Ng V."/>
            <person name="Clum A."/>
            <person name="Steindorff A."/>
            <person name="Ohm R."/>
            <person name="Martin F."/>
            <person name="Silar P."/>
            <person name="Natvig D."/>
            <person name="Lalanne C."/>
            <person name="Gautier V."/>
            <person name="Ament-Velasquez S.L."/>
            <person name="Kruys A."/>
            <person name="Hutchinson M.I."/>
            <person name="Powell A.J."/>
            <person name="Barry K."/>
            <person name="Miller A.N."/>
            <person name="Grigoriev I.V."/>
            <person name="Debuchy R."/>
            <person name="Gladieux P."/>
            <person name="Thoren M.H."/>
            <person name="Johannesson H."/>
        </authorList>
    </citation>
    <scope>NUCLEOTIDE SEQUENCE</scope>
    <source>
        <strain evidence="2">CBS 955.72</strain>
    </source>
</reference>
<feature type="region of interest" description="Disordered" evidence="1">
    <location>
        <begin position="314"/>
        <end position="349"/>
    </location>
</feature>
<accession>A0AAJ0HC00</accession>
<evidence type="ECO:0000313" key="3">
    <source>
        <dbReference type="Proteomes" id="UP001275084"/>
    </source>
</evidence>
<evidence type="ECO:0000256" key="1">
    <source>
        <dbReference type="SAM" id="MobiDB-lite"/>
    </source>
</evidence>
<feature type="compositionally biased region" description="Basic and acidic residues" evidence="1">
    <location>
        <begin position="339"/>
        <end position="349"/>
    </location>
</feature>
<gene>
    <name evidence="2" type="ORF">B0T25DRAFT_583709</name>
</gene>
<dbReference type="Proteomes" id="UP001275084">
    <property type="component" value="Unassembled WGS sequence"/>
</dbReference>
<organism evidence="2 3">
    <name type="scientific">Lasiosphaeria hispida</name>
    <dbReference type="NCBI Taxonomy" id="260671"/>
    <lineage>
        <taxon>Eukaryota</taxon>
        <taxon>Fungi</taxon>
        <taxon>Dikarya</taxon>
        <taxon>Ascomycota</taxon>
        <taxon>Pezizomycotina</taxon>
        <taxon>Sordariomycetes</taxon>
        <taxon>Sordariomycetidae</taxon>
        <taxon>Sordariales</taxon>
        <taxon>Lasiosphaeriaceae</taxon>
        <taxon>Lasiosphaeria</taxon>
    </lineage>
</organism>
<reference evidence="2" key="1">
    <citation type="journal article" date="2023" name="Mol. Phylogenet. Evol.">
        <title>Genome-scale phylogeny and comparative genomics of the fungal order Sordariales.</title>
        <authorList>
            <person name="Hensen N."/>
            <person name="Bonometti L."/>
            <person name="Westerberg I."/>
            <person name="Brannstrom I.O."/>
            <person name="Guillou S."/>
            <person name="Cros-Aarteil S."/>
            <person name="Calhoun S."/>
            <person name="Haridas S."/>
            <person name="Kuo A."/>
            <person name="Mondo S."/>
            <person name="Pangilinan J."/>
            <person name="Riley R."/>
            <person name="LaButti K."/>
            <person name="Andreopoulos B."/>
            <person name="Lipzen A."/>
            <person name="Chen C."/>
            <person name="Yan M."/>
            <person name="Daum C."/>
            <person name="Ng V."/>
            <person name="Clum A."/>
            <person name="Steindorff A."/>
            <person name="Ohm R.A."/>
            <person name="Martin F."/>
            <person name="Silar P."/>
            <person name="Natvig D.O."/>
            <person name="Lalanne C."/>
            <person name="Gautier V."/>
            <person name="Ament-Velasquez S.L."/>
            <person name="Kruys A."/>
            <person name="Hutchinson M.I."/>
            <person name="Powell A.J."/>
            <person name="Barry K."/>
            <person name="Miller A.N."/>
            <person name="Grigoriev I.V."/>
            <person name="Debuchy R."/>
            <person name="Gladieux P."/>
            <person name="Hiltunen Thoren M."/>
            <person name="Johannesson H."/>
        </authorList>
    </citation>
    <scope>NUCLEOTIDE SEQUENCE</scope>
    <source>
        <strain evidence="2">CBS 955.72</strain>
    </source>
</reference>
<dbReference type="AlphaFoldDB" id="A0AAJ0HC00"/>
<proteinExistence type="predicted"/>
<evidence type="ECO:0000313" key="2">
    <source>
        <dbReference type="EMBL" id="KAK3346540.1"/>
    </source>
</evidence>
<feature type="compositionally biased region" description="Low complexity" evidence="1">
    <location>
        <begin position="316"/>
        <end position="332"/>
    </location>
</feature>
<name>A0AAJ0HC00_9PEZI</name>
<protein>
    <submittedName>
        <fullName evidence="2">Uncharacterized protein</fullName>
    </submittedName>
</protein>
<sequence>MFMKRARASTRAMLGKDYQEEVVDMPKYPIPPKDITAYSPERLREGLIYADRSIRGGPTSWRVLDNDYADDEEKDMILMNVQGFEESIYTNRFLRGPGNELESTLYDRLSQLRRYEFAARYGDYAKKMLSGWNQFWTDIHQDLDNESTAWRQRRLRDPMITDNDVKTTLAVHEACVKMGLNTDVTITAINMYADRNDLVHSSVTRIIENRHWSPLARKLAEDLRDLPLVTPAHLCHTIPVVQAIIESVIEEHFDTNGESYMGWGPKVSSRTMADELAKGRENKARAIEAERKRVKEAAAIRYRDIISKHSSVHMMASSTGLTPSSAATSSTTTRKRPLSRVDKEDKEERMRTWKRQKKCFDQLCAQAKLAHKSARSYYEQFGSLEAPPPEFWLELGDELVEEVTTTSKAQV</sequence>
<comment type="caution">
    <text evidence="2">The sequence shown here is derived from an EMBL/GenBank/DDBJ whole genome shotgun (WGS) entry which is preliminary data.</text>
</comment>